<dbReference type="AlphaFoldDB" id="A0A6J6CWC7"/>
<proteinExistence type="predicted"/>
<evidence type="ECO:0000256" key="1">
    <source>
        <dbReference type="SAM" id="Phobius"/>
    </source>
</evidence>
<dbReference type="Pfam" id="PF14333">
    <property type="entry name" value="DUF4389"/>
    <property type="match status" value="1"/>
</dbReference>
<feature type="transmembrane region" description="Helical" evidence="1">
    <location>
        <begin position="45"/>
        <end position="67"/>
    </location>
</feature>
<dbReference type="InterPro" id="IPR025498">
    <property type="entry name" value="DUF4389"/>
</dbReference>
<reference evidence="2" key="1">
    <citation type="submission" date="2020-05" db="EMBL/GenBank/DDBJ databases">
        <authorList>
            <person name="Chiriac C."/>
            <person name="Salcher M."/>
            <person name="Ghai R."/>
            <person name="Kavagutti S V."/>
        </authorList>
    </citation>
    <scope>NUCLEOTIDE SEQUENCE</scope>
</reference>
<sequence>MSNQIETYIEIKLENRDQVSVLFRYVLIVPVLIFAAAFTPGGGEAMSFGLGMLVFPVLLAIVFRGVYPSYALRFNQAVLELSTRITAYALLLNDNYPSIEPNSSVRVVFPDVEGGRKLNRLLPLVKWLLAIPLYIVGLLYTIYALIMLIVGWFAVIFTKEMPQAVAEVLFGATRFWNRVFGYAFLLVTDEYPSFSLND</sequence>
<keyword evidence="1" id="KW-0472">Membrane</keyword>
<dbReference type="EMBL" id="CAEZSV010000123">
    <property type="protein sequence ID" value="CAB4555436.1"/>
    <property type="molecule type" value="Genomic_DNA"/>
</dbReference>
<accession>A0A6J6CWC7</accession>
<name>A0A6J6CWC7_9ZZZZ</name>
<feature type="transmembrane region" description="Helical" evidence="1">
    <location>
        <begin position="127"/>
        <end position="155"/>
    </location>
</feature>
<organism evidence="2">
    <name type="scientific">freshwater metagenome</name>
    <dbReference type="NCBI Taxonomy" id="449393"/>
    <lineage>
        <taxon>unclassified sequences</taxon>
        <taxon>metagenomes</taxon>
        <taxon>ecological metagenomes</taxon>
    </lineage>
</organism>
<keyword evidence="1" id="KW-1133">Transmembrane helix</keyword>
<gene>
    <name evidence="2" type="ORF">UFOPK1506_00723</name>
</gene>
<keyword evidence="1" id="KW-0812">Transmembrane</keyword>
<protein>
    <submittedName>
        <fullName evidence="2">Unannotated protein</fullName>
    </submittedName>
</protein>
<feature type="transmembrane region" description="Helical" evidence="1">
    <location>
        <begin position="21"/>
        <end position="39"/>
    </location>
</feature>
<evidence type="ECO:0000313" key="2">
    <source>
        <dbReference type="EMBL" id="CAB4555436.1"/>
    </source>
</evidence>